<protein>
    <recommendedName>
        <fullName evidence="1">YqaJ viral recombinase domain-containing protein</fullName>
    </recommendedName>
</protein>
<reference evidence="2" key="1">
    <citation type="submission" date="2019-08" db="EMBL/GenBank/DDBJ databases">
        <title>The improved chromosome-level genome for the pearl oyster Pinctada fucata martensii using PacBio sequencing and Hi-C.</title>
        <authorList>
            <person name="Zheng Z."/>
        </authorList>
    </citation>
    <scope>NUCLEOTIDE SEQUENCE</scope>
    <source>
        <strain evidence="2">ZZ-2019</strain>
        <tissue evidence="2">Adductor muscle</tissue>
    </source>
</reference>
<dbReference type="Proteomes" id="UP001186944">
    <property type="component" value="Unassembled WGS sequence"/>
</dbReference>
<dbReference type="Pfam" id="PF09588">
    <property type="entry name" value="YqaJ"/>
    <property type="match status" value="1"/>
</dbReference>
<dbReference type="PANTHER" id="PTHR46609">
    <property type="entry name" value="EXONUCLEASE, PHAGE-TYPE/RECB, C-TERMINAL DOMAIN-CONTAINING PROTEIN"/>
    <property type="match status" value="1"/>
</dbReference>
<proteinExistence type="predicted"/>
<keyword evidence="3" id="KW-1185">Reference proteome</keyword>
<dbReference type="CDD" id="cd22343">
    <property type="entry name" value="PDDEXK_lambda_exonuclease-like"/>
    <property type="match status" value="1"/>
</dbReference>
<dbReference type="PANTHER" id="PTHR46609:SF8">
    <property type="entry name" value="YQAJ VIRAL RECOMBINASE DOMAIN-CONTAINING PROTEIN"/>
    <property type="match status" value="1"/>
</dbReference>
<evidence type="ECO:0000313" key="3">
    <source>
        <dbReference type="Proteomes" id="UP001186944"/>
    </source>
</evidence>
<dbReference type="AlphaFoldDB" id="A0AA88YLT7"/>
<dbReference type="GO" id="GO:0006281">
    <property type="term" value="P:DNA repair"/>
    <property type="evidence" value="ECO:0007669"/>
    <property type="project" value="UniProtKB-ARBA"/>
</dbReference>
<evidence type="ECO:0000259" key="1">
    <source>
        <dbReference type="Pfam" id="PF09588"/>
    </source>
</evidence>
<dbReference type="SUPFAM" id="SSF52980">
    <property type="entry name" value="Restriction endonuclease-like"/>
    <property type="match status" value="1"/>
</dbReference>
<organism evidence="2 3">
    <name type="scientific">Pinctada imbricata</name>
    <name type="common">Atlantic pearl-oyster</name>
    <name type="synonym">Pinctada martensii</name>
    <dbReference type="NCBI Taxonomy" id="66713"/>
    <lineage>
        <taxon>Eukaryota</taxon>
        <taxon>Metazoa</taxon>
        <taxon>Spiralia</taxon>
        <taxon>Lophotrochozoa</taxon>
        <taxon>Mollusca</taxon>
        <taxon>Bivalvia</taxon>
        <taxon>Autobranchia</taxon>
        <taxon>Pteriomorphia</taxon>
        <taxon>Pterioida</taxon>
        <taxon>Pterioidea</taxon>
        <taxon>Pteriidae</taxon>
        <taxon>Pinctada</taxon>
    </lineage>
</organism>
<dbReference type="EMBL" id="VSWD01000001">
    <property type="protein sequence ID" value="KAK3108313.1"/>
    <property type="molecule type" value="Genomic_DNA"/>
</dbReference>
<dbReference type="InterPro" id="IPR011335">
    <property type="entry name" value="Restrct_endonuc-II-like"/>
</dbReference>
<sequence length="230" mass="26508">MYAPLPCVLQLNKENAIEIEEATREQNACERWHAERKKRLTASKFYELMKRKKITEKYITSVLKPSTFTSAPTSYGIASESKAKKLYVERQGNHVHDIGLCINPAFPFLGASPDGKVCDKGVCGILEVKCPYQARDMTIQQAIESIPRFCLCMIGDSVKLEETHAYYYQIQGQLMITGASFCDFVVFTRKDIFVQRIRPNTVFINDMLNSLCRIYFTYFHDKIHFENTEK</sequence>
<dbReference type="InterPro" id="IPR011604">
    <property type="entry name" value="PDDEXK-like_dom_sf"/>
</dbReference>
<comment type="caution">
    <text evidence="2">The sequence shown here is derived from an EMBL/GenBank/DDBJ whole genome shotgun (WGS) entry which is preliminary data.</text>
</comment>
<name>A0AA88YLT7_PINIB</name>
<gene>
    <name evidence="2" type="ORF">FSP39_005421</name>
</gene>
<evidence type="ECO:0000313" key="2">
    <source>
        <dbReference type="EMBL" id="KAK3108313.1"/>
    </source>
</evidence>
<accession>A0AA88YLT7</accession>
<dbReference type="Gene3D" id="3.90.320.10">
    <property type="match status" value="1"/>
</dbReference>
<dbReference type="InterPro" id="IPR019080">
    <property type="entry name" value="YqaJ_viral_recombinase"/>
</dbReference>
<dbReference type="InterPro" id="IPR051703">
    <property type="entry name" value="NF-kappa-B_Signaling_Reg"/>
</dbReference>
<feature type="domain" description="YqaJ viral recombinase" evidence="1">
    <location>
        <begin position="32"/>
        <end position="179"/>
    </location>
</feature>